<proteinExistence type="predicted"/>
<comment type="caution">
    <text evidence="2">The sequence shown here is derived from an EMBL/GenBank/DDBJ whole genome shotgun (WGS) entry which is preliminary data.</text>
</comment>
<organism evidence="2 3">
    <name type="scientific">Streptomyces syringium</name>
    <dbReference type="NCBI Taxonomy" id="76729"/>
    <lineage>
        <taxon>Bacteria</taxon>
        <taxon>Bacillati</taxon>
        <taxon>Actinomycetota</taxon>
        <taxon>Actinomycetes</taxon>
        <taxon>Kitasatosporales</taxon>
        <taxon>Streptomycetaceae</taxon>
        <taxon>Streptomyces</taxon>
    </lineage>
</organism>
<evidence type="ECO:0000313" key="2">
    <source>
        <dbReference type="EMBL" id="MBP2407074.1"/>
    </source>
</evidence>
<gene>
    <name evidence="2" type="ORF">JO379_006640</name>
</gene>
<dbReference type="EMBL" id="JAGIOH010000002">
    <property type="protein sequence ID" value="MBP2407074.1"/>
    <property type="molecule type" value="Genomic_DNA"/>
</dbReference>
<evidence type="ECO:0000256" key="1">
    <source>
        <dbReference type="SAM" id="MobiDB-lite"/>
    </source>
</evidence>
<feature type="compositionally biased region" description="Basic and acidic residues" evidence="1">
    <location>
        <begin position="54"/>
        <end position="90"/>
    </location>
</feature>
<feature type="compositionally biased region" description="Basic and acidic residues" evidence="1">
    <location>
        <begin position="1"/>
        <end position="37"/>
    </location>
</feature>
<protein>
    <submittedName>
        <fullName evidence="2">Uncharacterized protein</fullName>
    </submittedName>
</protein>
<sequence>MPRHQPDDPRRTPQERARDERGPGAHSGRESRPRERSVPGTAGAREGYPARGGTAHDEPLEGVRARGGRTKKDAEKERTRDEGHGKNTQP</sequence>
<dbReference type="Proteomes" id="UP001519291">
    <property type="component" value="Unassembled WGS sequence"/>
</dbReference>
<evidence type="ECO:0000313" key="3">
    <source>
        <dbReference type="Proteomes" id="UP001519291"/>
    </source>
</evidence>
<accession>A0ABS4YEB5</accession>
<dbReference type="GeneID" id="91573377"/>
<dbReference type="RefSeq" id="WP_130880644.1">
    <property type="nucleotide sequence ID" value="NZ_JAGIOH010000002.1"/>
</dbReference>
<name>A0ABS4YEB5_9ACTN</name>
<feature type="region of interest" description="Disordered" evidence="1">
    <location>
        <begin position="1"/>
        <end position="90"/>
    </location>
</feature>
<reference evidence="2 3" key="1">
    <citation type="submission" date="2021-03" db="EMBL/GenBank/DDBJ databases">
        <title>Sequencing the genomes of 1000 actinobacteria strains.</title>
        <authorList>
            <person name="Klenk H.-P."/>
        </authorList>
    </citation>
    <scope>NUCLEOTIDE SEQUENCE [LARGE SCALE GENOMIC DNA]</scope>
    <source>
        <strain evidence="2 3">DSM 41480</strain>
    </source>
</reference>
<keyword evidence="3" id="KW-1185">Reference proteome</keyword>